<evidence type="ECO:0000313" key="2">
    <source>
        <dbReference type="Proteomes" id="UP001293718"/>
    </source>
</evidence>
<name>A0ABU5IRT2_9BURK</name>
<comment type="caution">
    <text evidence="1">The sequence shown here is derived from an EMBL/GenBank/DDBJ whole genome shotgun (WGS) entry which is preliminary data.</text>
</comment>
<organism evidence="1 2">
    <name type="scientific">Azohydromonas lata</name>
    <dbReference type="NCBI Taxonomy" id="45677"/>
    <lineage>
        <taxon>Bacteria</taxon>
        <taxon>Pseudomonadati</taxon>
        <taxon>Pseudomonadota</taxon>
        <taxon>Betaproteobacteria</taxon>
        <taxon>Burkholderiales</taxon>
        <taxon>Sphaerotilaceae</taxon>
        <taxon>Azohydromonas</taxon>
    </lineage>
</organism>
<gene>
    <name evidence="1" type="ORF">SM757_34010</name>
</gene>
<reference evidence="1 2" key="1">
    <citation type="submission" date="2023-11" db="EMBL/GenBank/DDBJ databases">
        <title>Draft genome of Azohydromonas lata strain H1 (DSM1123), a polyhydroxyalkanoate producer.</title>
        <authorList>
            <person name="Traversa D."/>
            <person name="D'Addabbo P."/>
            <person name="Pazzani C."/>
            <person name="Manzari C."/>
            <person name="Chiara M."/>
            <person name="Scrascia M."/>
        </authorList>
    </citation>
    <scope>NUCLEOTIDE SEQUENCE [LARGE SCALE GENOMIC DNA]</scope>
    <source>
        <strain evidence="1 2">H1</strain>
    </source>
</reference>
<evidence type="ECO:0000313" key="1">
    <source>
        <dbReference type="EMBL" id="MDZ5461602.1"/>
    </source>
</evidence>
<proteinExistence type="predicted"/>
<dbReference type="Proteomes" id="UP001293718">
    <property type="component" value="Unassembled WGS sequence"/>
</dbReference>
<accession>A0ABU5IRT2</accession>
<dbReference type="EMBL" id="JAXOJX010000129">
    <property type="protein sequence ID" value="MDZ5461602.1"/>
    <property type="molecule type" value="Genomic_DNA"/>
</dbReference>
<protein>
    <submittedName>
        <fullName evidence="1">Uncharacterized protein</fullName>
    </submittedName>
</protein>
<keyword evidence="2" id="KW-1185">Reference proteome</keyword>
<dbReference type="RefSeq" id="WP_322468723.1">
    <property type="nucleotide sequence ID" value="NZ_JAXOJX010000129.1"/>
</dbReference>
<sequence>MAAPRLLQRRQRPQASMARVQLEALHNALQAQRVDVGHQPGQV</sequence>